<evidence type="ECO:0000313" key="2">
    <source>
        <dbReference type="EMBL" id="RPB24890.1"/>
    </source>
</evidence>
<evidence type="ECO:0000256" key="1">
    <source>
        <dbReference type="SAM" id="MobiDB-lite"/>
    </source>
</evidence>
<dbReference type="InterPro" id="IPR036322">
    <property type="entry name" value="WD40_repeat_dom_sf"/>
</dbReference>
<dbReference type="EMBL" id="ML121540">
    <property type="protein sequence ID" value="RPB24890.1"/>
    <property type="molecule type" value="Genomic_DNA"/>
</dbReference>
<dbReference type="STRING" id="1051890.A0A3N4LPW9"/>
<feature type="region of interest" description="Disordered" evidence="1">
    <location>
        <begin position="439"/>
        <end position="464"/>
    </location>
</feature>
<keyword evidence="3" id="KW-1185">Reference proteome</keyword>
<dbReference type="FunCoup" id="A0A3N4LPW9">
    <property type="interactions" value="599"/>
</dbReference>
<protein>
    <submittedName>
        <fullName evidence="2">WD40 repeat-like protein</fullName>
    </submittedName>
</protein>
<dbReference type="OrthoDB" id="308449at2759"/>
<organism evidence="2 3">
    <name type="scientific">Terfezia boudieri ATCC MYA-4762</name>
    <dbReference type="NCBI Taxonomy" id="1051890"/>
    <lineage>
        <taxon>Eukaryota</taxon>
        <taxon>Fungi</taxon>
        <taxon>Dikarya</taxon>
        <taxon>Ascomycota</taxon>
        <taxon>Pezizomycotina</taxon>
        <taxon>Pezizomycetes</taxon>
        <taxon>Pezizales</taxon>
        <taxon>Pezizaceae</taxon>
        <taxon>Terfezia</taxon>
    </lineage>
</organism>
<feature type="region of interest" description="Disordered" evidence="1">
    <location>
        <begin position="1"/>
        <end position="36"/>
    </location>
</feature>
<proteinExistence type="predicted"/>
<accession>A0A3N4LPW9</accession>
<dbReference type="InterPro" id="IPR051959">
    <property type="entry name" value="PAK1-Kinase_Regulator"/>
</dbReference>
<dbReference type="PANTHER" id="PTHR44675">
    <property type="entry name" value="PAK1 INTERACTING PROTEIN 1"/>
    <property type="match status" value="1"/>
</dbReference>
<feature type="compositionally biased region" description="Acidic residues" evidence="1">
    <location>
        <begin position="499"/>
        <end position="519"/>
    </location>
</feature>
<dbReference type="InterPro" id="IPR001680">
    <property type="entry name" value="WD40_rpt"/>
</dbReference>
<sequence>MASKRKRSNGPAQDAPSAPARTVNTTPNSSSRPLLPPVVLDANESRAVNLQIITGSYEKVLHGFIASIPVTSLSSLPRNVALTTTFSDSFLFTAHTAPLRCVALSPPSTSKSNSKSSKRILATGSPDERVNLYTLSSSISALLPSASLEAKAKSTARNKHLGTLHEHTNTPCALLFTPNRNKLITAGEDSQILIFRTRDWSLLSTLKAPKPKSSASASGIGLLGNGERPGGVNDIALHPSQKLLLSVSKGERALRMWNLMTGRKAGALAFTREVMGSTLGNKIGGSSGDGQKVRWSPVGEEFAVAFERGVVVFGMDSQPKLRILPSPISKVHQIHYITLPGDDAYVLAISTEDGRIIFYSTTAPRKTKAEESENDGGIDIDNPIVLGHVGGREMGMVGRVKDFVILEADKALFPVSAGSDGTIRIWAVDIEQIKERLTAVGSSAEPPSKKAKKPESDQPAASAARKIPQLGNLVGIYETGKRVTCLSGMVMEEGWNINEADESDEDETDKDEEREDSDG</sequence>
<dbReference type="InParanoid" id="A0A3N4LPW9"/>
<dbReference type="SUPFAM" id="SSF50978">
    <property type="entry name" value="WD40 repeat-like"/>
    <property type="match status" value="1"/>
</dbReference>
<dbReference type="InterPro" id="IPR015943">
    <property type="entry name" value="WD40/YVTN_repeat-like_dom_sf"/>
</dbReference>
<feature type="region of interest" description="Disordered" evidence="1">
    <location>
        <begin position="494"/>
        <end position="519"/>
    </location>
</feature>
<evidence type="ECO:0000313" key="3">
    <source>
        <dbReference type="Proteomes" id="UP000267821"/>
    </source>
</evidence>
<reference evidence="2 3" key="1">
    <citation type="journal article" date="2018" name="Nat. Ecol. Evol.">
        <title>Pezizomycetes genomes reveal the molecular basis of ectomycorrhizal truffle lifestyle.</title>
        <authorList>
            <person name="Murat C."/>
            <person name="Payen T."/>
            <person name="Noel B."/>
            <person name="Kuo A."/>
            <person name="Morin E."/>
            <person name="Chen J."/>
            <person name="Kohler A."/>
            <person name="Krizsan K."/>
            <person name="Balestrini R."/>
            <person name="Da Silva C."/>
            <person name="Montanini B."/>
            <person name="Hainaut M."/>
            <person name="Levati E."/>
            <person name="Barry K.W."/>
            <person name="Belfiori B."/>
            <person name="Cichocki N."/>
            <person name="Clum A."/>
            <person name="Dockter R.B."/>
            <person name="Fauchery L."/>
            <person name="Guy J."/>
            <person name="Iotti M."/>
            <person name="Le Tacon F."/>
            <person name="Lindquist E.A."/>
            <person name="Lipzen A."/>
            <person name="Malagnac F."/>
            <person name="Mello A."/>
            <person name="Molinier V."/>
            <person name="Miyauchi S."/>
            <person name="Poulain J."/>
            <person name="Riccioni C."/>
            <person name="Rubini A."/>
            <person name="Sitrit Y."/>
            <person name="Splivallo R."/>
            <person name="Traeger S."/>
            <person name="Wang M."/>
            <person name="Zifcakova L."/>
            <person name="Wipf D."/>
            <person name="Zambonelli A."/>
            <person name="Paolocci F."/>
            <person name="Nowrousian M."/>
            <person name="Ottonello S."/>
            <person name="Baldrian P."/>
            <person name="Spatafora J.W."/>
            <person name="Henrissat B."/>
            <person name="Nagy L.G."/>
            <person name="Aury J.M."/>
            <person name="Wincker P."/>
            <person name="Grigoriev I.V."/>
            <person name="Bonfante P."/>
            <person name="Martin F.M."/>
        </authorList>
    </citation>
    <scope>NUCLEOTIDE SEQUENCE [LARGE SCALE GENOMIC DNA]</scope>
    <source>
        <strain evidence="2 3">ATCC MYA-4762</strain>
    </source>
</reference>
<dbReference type="PANTHER" id="PTHR44675:SF1">
    <property type="entry name" value="P21-ACTIVATED PROTEIN KINASE-INTERACTING PROTEIN 1"/>
    <property type="match status" value="1"/>
</dbReference>
<gene>
    <name evidence="2" type="ORF">L211DRAFT_877766</name>
</gene>
<name>A0A3N4LPW9_9PEZI</name>
<feature type="compositionally biased region" description="Polar residues" evidence="1">
    <location>
        <begin position="22"/>
        <end position="32"/>
    </location>
</feature>
<dbReference type="Gene3D" id="2.130.10.10">
    <property type="entry name" value="YVTN repeat-like/Quinoprotein amine dehydrogenase"/>
    <property type="match status" value="2"/>
</dbReference>
<dbReference type="Proteomes" id="UP000267821">
    <property type="component" value="Unassembled WGS sequence"/>
</dbReference>
<dbReference type="SMART" id="SM00320">
    <property type="entry name" value="WD40"/>
    <property type="match status" value="4"/>
</dbReference>
<dbReference type="Pfam" id="PF00400">
    <property type="entry name" value="WD40"/>
    <property type="match status" value="1"/>
</dbReference>
<dbReference type="AlphaFoldDB" id="A0A3N4LPW9"/>